<dbReference type="AlphaFoldDB" id="A0A5C3QFK6"/>
<comment type="subcellular location">
    <subcellularLocation>
        <location evidence="1">Membrane</location>
        <topology evidence="1">Multi-pass membrane protein</topology>
    </subcellularLocation>
</comment>
<evidence type="ECO:0000256" key="17">
    <source>
        <dbReference type="SAM" id="MobiDB-lite"/>
    </source>
</evidence>
<evidence type="ECO:0000256" key="18">
    <source>
        <dbReference type="SAM" id="Phobius"/>
    </source>
</evidence>
<evidence type="ECO:0000256" key="3">
    <source>
        <dbReference type="ARBA" id="ARBA00012620"/>
    </source>
</evidence>
<evidence type="ECO:0000256" key="14">
    <source>
        <dbReference type="ARBA" id="ARBA00023098"/>
    </source>
</evidence>
<evidence type="ECO:0000256" key="6">
    <source>
        <dbReference type="ARBA" id="ARBA00022617"/>
    </source>
</evidence>
<dbReference type="PANTHER" id="PTHR11351">
    <property type="entry name" value="ACYL-COA DESATURASE"/>
    <property type="match status" value="1"/>
</dbReference>
<evidence type="ECO:0000259" key="19">
    <source>
        <dbReference type="PROSITE" id="PS50255"/>
    </source>
</evidence>
<dbReference type="PROSITE" id="PS00476">
    <property type="entry name" value="FATTY_ACID_DESATUR_1"/>
    <property type="match status" value="1"/>
</dbReference>
<feature type="transmembrane region" description="Helical" evidence="18">
    <location>
        <begin position="113"/>
        <end position="133"/>
    </location>
</feature>
<evidence type="ECO:0000256" key="12">
    <source>
        <dbReference type="ARBA" id="ARBA00023002"/>
    </source>
</evidence>
<dbReference type="PRINTS" id="PR00075">
    <property type="entry name" value="FACDDSATRASE"/>
</dbReference>
<keyword evidence="13" id="KW-0408">Iron</keyword>
<dbReference type="InterPro" id="IPR015876">
    <property type="entry name" value="Acyl-CoA_DS"/>
</dbReference>
<name>A0A5C3QFK6_9AGAR</name>
<dbReference type="InterPro" id="IPR001522">
    <property type="entry name" value="FADS-1_CS"/>
</dbReference>
<dbReference type="PROSITE" id="PS50255">
    <property type="entry name" value="CYTOCHROME_B5_2"/>
    <property type="match status" value="1"/>
</dbReference>
<dbReference type="CDD" id="cd03505">
    <property type="entry name" value="Delta9-FADS-like"/>
    <property type="match status" value="1"/>
</dbReference>
<dbReference type="SUPFAM" id="SSF55856">
    <property type="entry name" value="Cytochrome b5-like heme/steroid binding domain"/>
    <property type="match status" value="1"/>
</dbReference>
<evidence type="ECO:0000256" key="8">
    <source>
        <dbReference type="ARBA" id="ARBA00022723"/>
    </source>
</evidence>
<reference evidence="20 21" key="1">
    <citation type="journal article" date="2019" name="Nat. Ecol. Evol.">
        <title>Megaphylogeny resolves global patterns of mushroom evolution.</title>
        <authorList>
            <person name="Varga T."/>
            <person name="Krizsan K."/>
            <person name="Foldi C."/>
            <person name="Dima B."/>
            <person name="Sanchez-Garcia M."/>
            <person name="Sanchez-Ramirez S."/>
            <person name="Szollosi G.J."/>
            <person name="Szarkandi J.G."/>
            <person name="Papp V."/>
            <person name="Albert L."/>
            <person name="Andreopoulos W."/>
            <person name="Angelini C."/>
            <person name="Antonin V."/>
            <person name="Barry K.W."/>
            <person name="Bougher N.L."/>
            <person name="Buchanan P."/>
            <person name="Buyck B."/>
            <person name="Bense V."/>
            <person name="Catcheside P."/>
            <person name="Chovatia M."/>
            <person name="Cooper J."/>
            <person name="Damon W."/>
            <person name="Desjardin D."/>
            <person name="Finy P."/>
            <person name="Geml J."/>
            <person name="Haridas S."/>
            <person name="Hughes K."/>
            <person name="Justo A."/>
            <person name="Karasinski D."/>
            <person name="Kautmanova I."/>
            <person name="Kiss B."/>
            <person name="Kocsube S."/>
            <person name="Kotiranta H."/>
            <person name="LaButti K.M."/>
            <person name="Lechner B.E."/>
            <person name="Liimatainen K."/>
            <person name="Lipzen A."/>
            <person name="Lukacs Z."/>
            <person name="Mihaltcheva S."/>
            <person name="Morgado L.N."/>
            <person name="Niskanen T."/>
            <person name="Noordeloos M.E."/>
            <person name="Ohm R.A."/>
            <person name="Ortiz-Santana B."/>
            <person name="Ovrebo C."/>
            <person name="Racz N."/>
            <person name="Riley R."/>
            <person name="Savchenko A."/>
            <person name="Shiryaev A."/>
            <person name="Soop K."/>
            <person name="Spirin V."/>
            <person name="Szebenyi C."/>
            <person name="Tomsovsky M."/>
            <person name="Tulloss R.E."/>
            <person name="Uehling J."/>
            <person name="Grigoriev I.V."/>
            <person name="Vagvolgyi C."/>
            <person name="Papp T."/>
            <person name="Martin F.M."/>
            <person name="Miettinen O."/>
            <person name="Hibbett D.S."/>
            <person name="Nagy L.G."/>
        </authorList>
    </citation>
    <scope>NUCLEOTIDE SEQUENCE [LARGE SCALE GENOMIC DNA]</scope>
    <source>
        <strain evidence="20 21">CBS 309.79</strain>
    </source>
</reference>
<evidence type="ECO:0000256" key="1">
    <source>
        <dbReference type="ARBA" id="ARBA00004141"/>
    </source>
</evidence>
<keyword evidence="8" id="KW-0479">Metal-binding</keyword>
<evidence type="ECO:0000256" key="16">
    <source>
        <dbReference type="ARBA" id="ARBA00023160"/>
    </source>
</evidence>
<evidence type="ECO:0000256" key="9">
    <source>
        <dbReference type="ARBA" id="ARBA00022832"/>
    </source>
</evidence>
<keyword evidence="5" id="KW-0444">Lipid biosynthesis</keyword>
<accession>A0A5C3QFK6</accession>
<dbReference type="GO" id="GO:0006636">
    <property type="term" value="P:unsaturated fatty acid biosynthetic process"/>
    <property type="evidence" value="ECO:0007669"/>
    <property type="project" value="TreeGrafter"/>
</dbReference>
<keyword evidence="4" id="KW-0813">Transport</keyword>
<dbReference type="Gene3D" id="3.10.120.10">
    <property type="entry name" value="Cytochrome b5-like heme/steroid binding domain"/>
    <property type="match status" value="1"/>
</dbReference>
<keyword evidence="11 18" id="KW-1133">Transmembrane helix</keyword>
<dbReference type="PROSITE" id="PS00191">
    <property type="entry name" value="CYTOCHROME_B5_1"/>
    <property type="match status" value="1"/>
</dbReference>
<dbReference type="OrthoDB" id="10260134at2759"/>
<dbReference type="GO" id="GO:0004768">
    <property type="term" value="F:stearoyl-CoA 9-desaturase activity"/>
    <property type="evidence" value="ECO:0007669"/>
    <property type="project" value="UniProtKB-EC"/>
</dbReference>
<dbReference type="InterPro" id="IPR005804">
    <property type="entry name" value="FA_desaturase_dom"/>
</dbReference>
<dbReference type="EC" id="1.14.19.1" evidence="3"/>
<keyword evidence="14" id="KW-0443">Lipid metabolism</keyword>
<dbReference type="EMBL" id="ML178827">
    <property type="protein sequence ID" value="TFL00776.1"/>
    <property type="molecule type" value="Genomic_DNA"/>
</dbReference>
<evidence type="ECO:0000256" key="2">
    <source>
        <dbReference type="ARBA" id="ARBA00009295"/>
    </source>
</evidence>
<dbReference type="Proteomes" id="UP000305067">
    <property type="component" value="Unassembled WGS sequence"/>
</dbReference>
<evidence type="ECO:0000256" key="13">
    <source>
        <dbReference type="ARBA" id="ARBA00023004"/>
    </source>
</evidence>
<dbReference type="GO" id="GO:0005789">
    <property type="term" value="C:endoplasmic reticulum membrane"/>
    <property type="evidence" value="ECO:0007669"/>
    <property type="project" value="TreeGrafter"/>
</dbReference>
<dbReference type="GO" id="GO:0005506">
    <property type="term" value="F:iron ion binding"/>
    <property type="evidence" value="ECO:0007669"/>
    <property type="project" value="TreeGrafter"/>
</dbReference>
<feature type="transmembrane region" description="Helical" evidence="18">
    <location>
        <begin position="87"/>
        <end position="107"/>
    </location>
</feature>
<keyword evidence="9" id="KW-0276">Fatty acid metabolism</keyword>
<comment type="similarity">
    <text evidence="2">Belongs to the fatty acid desaturase type 1 family.</text>
</comment>
<dbReference type="STRING" id="1884261.A0A5C3QFK6"/>
<feature type="region of interest" description="Disordered" evidence="17">
    <location>
        <begin position="484"/>
        <end position="511"/>
    </location>
</feature>
<evidence type="ECO:0000313" key="20">
    <source>
        <dbReference type="EMBL" id="TFL00776.1"/>
    </source>
</evidence>
<protein>
    <recommendedName>
        <fullName evidence="3">stearoyl-CoA 9-desaturase</fullName>
        <ecNumber evidence="3">1.14.19.1</ecNumber>
    </recommendedName>
</protein>
<dbReference type="Pfam" id="PF00173">
    <property type="entry name" value="Cyt-b5"/>
    <property type="match status" value="1"/>
</dbReference>
<keyword evidence="15 18" id="KW-0472">Membrane</keyword>
<dbReference type="SMART" id="SM01117">
    <property type="entry name" value="Cyt-b5"/>
    <property type="match status" value="1"/>
</dbReference>
<keyword evidence="10" id="KW-0249">Electron transport</keyword>
<evidence type="ECO:0000256" key="10">
    <source>
        <dbReference type="ARBA" id="ARBA00022982"/>
    </source>
</evidence>
<keyword evidence="7 18" id="KW-0812">Transmembrane</keyword>
<evidence type="ECO:0000256" key="5">
    <source>
        <dbReference type="ARBA" id="ARBA00022516"/>
    </source>
</evidence>
<proteinExistence type="inferred from homology"/>
<keyword evidence="16" id="KW-0275">Fatty acid biosynthesis</keyword>
<keyword evidence="12" id="KW-0560">Oxidoreductase</keyword>
<evidence type="ECO:0000256" key="7">
    <source>
        <dbReference type="ARBA" id="ARBA00022692"/>
    </source>
</evidence>
<dbReference type="FunFam" id="3.10.120.10:FF:000004">
    <property type="entry name" value="Acyl-CoA desaturase"/>
    <property type="match status" value="1"/>
</dbReference>
<evidence type="ECO:0000256" key="11">
    <source>
        <dbReference type="ARBA" id="ARBA00022989"/>
    </source>
</evidence>
<sequence>MILSKTYKKRLRASPRSLPSLPSPIMSPASKQAKIISGKPVGGKSKDLELEIPDDLHIPENYVEHVLRTQKALPDITWSNWYKNLNAVNCIIVLGTPLLAFVGALYTPLQRKTAIWMVAYYFITGLGITAGYHRLWSHRAYNASLPLKIILALAGAGSAQGSIKWWCTKHRAHHRYTDTDLDPYNAHKGLFYAHFGWMLLTPRRASGVADISDLRKDPVVRWQHDHYVPLLVATAYILPTVVAGYFWGDWKGGYVYAGLARLCFVHQSTFCVNSLAHYLGETTFDDKHSPRDHLFTALVTIGEGYHNFHHQFPMDYRNAIRWYQYDPTKWFIKSMSFLGVASHLKAFPDNEVEKGVLTMKLRKLRETQEKISWPRDNSDLPVISWDNYQKQAAKRNLVLIGGFIHDVGTFMDEHPGGKHLISRNIGKDASTAFFGGVYDHSNAAHNLLAMKRVGALHGGAPHGLEEKMVPPSQRLKIARYNELAGPDGGATAVEDNDESEEEYAKGDSMFN</sequence>
<organism evidence="20 21">
    <name type="scientific">Pterulicium gracile</name>
    <dbReference type="NCBI Taxonomy" id="1884261"/>
    <lineage>
        <taxon>Eukaryota</taxon>
        <taxon>Fungi</taxon>
        <taxon>Dikarya</taxon>
        <taxon>Basidiomycota</taxon>
        <taxon>Agaricomycotina</taxon>
        <taxon>Agaricomycetes</taxon>
        <taxon>Agaricomycetidae</taxon>
        <taxon>Agaricales</taxon>
        <taxon>Pleurotineae</taxon>
        <taxon>Pterulaceae</taxon>
        <taxon>Pterulicium</taxon>
    </lineage>
</organism>
<keyword evidence="21" id="KW-1185">Reference proteome</keyword>
<dbReference type="Pfam" id="PF00487">
    <property type="entry name" value="FA_desaturase"/>
    <property type="match status" value="1"/>
</dbReference>
<feature type="domain" description="Cytochrome b5 heme-binding" evidence="19">
    <location>
        <begin position="398"/>
        <end position="457"/>
    </location>
</feature>
<keyword evidence="6" id="KW-0349">Heme</keyword>
<gene>
    <name evidence="20" type="ORF">BDV98DRAFT_568686</name>
</gene>
<evidence type="ECO:0000256" key="4">
    <source>
        <dbReference type="ARBA" id="ARBA00022448"/>
    </source>
</evidence>
<dbReference type="InterPro" id="IPR018506">
    <property type="entry name" value="Cyt_B5_heme-BS"/>
</dbReference>
<dbReference type="InterPro" id="IPR001199">
    <property type="entry name" value="Cyt_B5-like_heme/steroid-bd"/>
</dbReference>
<dbReference type="InterPro" id="IPR036400">
    <property type="entry name" value="Cyt_B5-like_heme/steroid_sf"/>
</dbReference>
<dbReference type="GO" id="GO:0020037">
    <property type="term" value="F:heme binding"/>
    <property type="evidence" value="ECO:0007669"/>
    <property type="project" value="InterPro"/>
</dbReference>
<evidence type="ECO:0000313" key="21">
    <source>
        <dbReference type="Proteomes" id="UP000305067"/>
    </source>
</evidence>
<dbReference type="PANTHER" id="PTHR11351:SF31">
    <property type="entry name" value="DESATURASE 1, ISOFORM A-RELATED"/>
    <property type="match status" value="1"/>
</dbReference>
<evidence type="ECO:0000256" key="15">
    <source>
        <dbReference type="ARBA" id="ARBA00023136"/>
    </source>
</evidence>